<sequence>MASERTAARNLQLTAGVAGRIRIAEQWQLAIGKIPQRLMRGVSW</sequence>
<name>A0A2N5MZJ7_9BACL</name>
<proteinExistence type="predicted"/>
<dbReference type="Proteomes" id="UP000234789">
    <property type="component" value="Unassembled WGS sequence"/>
</dbReference>
<protein>
    <submittedName>
        <fullName evidence="1">Uncharacterized protein</fullName>
    </submittedName>
</protein>
<evidence type="ECO:0000313" key="1">
    <source>
        <dbReference type="EMBL" id="PLT43515.1"/>
    </source>
</evidence>
<reference evidence="1 2" key="1">
    <citation type="submission" date="2017-05" db="EMBL/GenBank/DDBJ databases">
        <title>Functional genome analysis of Paenibacillus pasadenensis strain R16: insights on endophytic life style and antifungal activity.</title>
        <authorList>
            <person name="Passera A."/>
            <person name="Marcolungo L."/>
            <person name="Casati P."/>
            <person name="Brasca M."/>
            <person name="Quaglino F."/>
            <person name="Delledonne M."/>
        </authorList>
    </citation>
    <scope>NUCLEOTIDE SEQUENCE [LARGE SCALE GENOMIC DNA]</scope>
    <source>
        <strain evidence="1 2">R16</strain>
    </source>
</reference>
<organism evidence="1 2">
    <name type="scientific">Paenibacillus pasadenensis</name>
    <dbReference type="NCBI Taxonomy" id="217090"/>
    <lineage>
        <taxon>Bacteria</taxon>
        <taxon>Bacillati</taxon>
        <taxon>Bacillota</taxon>
        <taxon>Bacilli</taxon>
        <taxon>Bacillales</taxon>
        <taxon>Paenibacillaceae</taxon>
        <taxon>Paenibacillus</taxon>
    </lineage>
</organism>
<comment type="caution">
    <text evidence="1">The sequence shown here is derived from an EMBL/GenBank/DDBJ whole genome shotgun (WGS) entry which is preliminary data.</text>
</comment>
<keyword evidence="2" id="KW-1185">Reference proteome</keyword>
<dbReference type="AlphaFoldDB" id="A0A2N5MZJ7"/>
<accession>A0A2N5MZJ7</accession>
<dbReference type="EMBL" id="NFEZ01000005">
    <property type="protein sequence ID" value="PLT43515.1"/>
    <property type="molecule type" value="Genomic_DNA"/>
</dbReference>
<evidence type="ECO:0000313" key="2">
    <source>
        <dbReference type="Proteomes" id="UP000234789"/>
    </source>
</evidence>
<gene>
    <name evidence="1" type="ORF">B8V81_5055</name>
</gene>